<comment type="caution">
    <text evidence="2">The sequence shown here is derived from an EMBL/GenBank/DDBJ whole genome shotgun (WGS) entry which is preliminary data.</text>
</comment>
<dbReference type="Pfam" id="PF25042">
    <property type="entry name" value="DUF7787"/>
    <property type="match status" value="1"/>
</dbReference>
<organism evidence="2 3">
    <name type="scientific">Helianthus annuus</name>
    <name type="common">Common sunflower</name>
    <dbReference type="NCBI Taxonomy" id="4232"/>
    <lineage>
        <taxon>Eukaryota</taxon>
        <taxon>Viridiplantae</taxon>
        <taxon>Streptophyta</taxon>
        <taxon>Embryophyta</taxon>
        <taxon>Tracheophyta</taxon>
        <taxon>Spermatophyta</taxon>
        <taxon>Magnoliopsida</taxon>
        <taxon>eudicotyledons</taxon>
        <taxon>Gunneridae</taxon>
        <taxon>Pentapetalae</taxon>
        <taxon>asterids</taxon>
        <taxon>campanulids</taxon>
        <taxon>Asterales</taxon>
        <taxon>Asteraceae</taxon>
        <taxon>Asteroideae</taxon>
        <taxon>Heliantheae alliance</taxon>
        <taxon>Heliantheae</taxon>
        <taxon>Helianthus</taxon>
    </lineage>
</organism>
<evidence type="ECO:0000259" key="1">
    <source>
        <dbReference type="Pfam" id="PF25042"/>
    </source>
</evidence>
<reference evidence="2" key="2">
    <citation type="submission" date="2020-06" db="EMBL/GenBank/DDBJ databases">
        <title>Helianthus annuus Genome sequencing and assembly Release 2.</title>
        <authorList>
            <person name="Gouzy J."/>
            <person name="Langlade N."/>
            <person name="Munos S."/>
        </authorList>
    </citation>
    <scope>NUCLEOTIDE SEQUENCE</scope>
    <source>
        <tissue evidence="2">Leaves</tissue>
    </source>
</reference>
<dbReference type="InterPro" id="IPR056689">
    <property type="entry name" value="DUF7787"/>
</dbReference>
<dbReference type="OrthoDB" id="692230at2759"/>
<keyword evidence="3" id="KW-1185">Reference proteome</keyword>
<name>A0A9K3DVG9_HELAN</name>
<dbReference type="EMBL" id="MNCJ02000331">
    <property type="protein sequence ID" value="KAF5762322.1"/>
    <property type="molecule type" value="Genomic_DNA"/>
</dbReference>
<protein>
    <recommendedName>
        <fullName evidence="1">DUF7787 domain-containing protein</fullName>
    </recommendedName>
</protein>
<feature type="domain" description="DUF7787" evidence="1">
    <location>
        <begin position="12"/>
        <end position="64"/>
    </location>
</feature>
<dbReference type="AlphaFoldDB" id="A0A9K3DVG9"/>
<dbReference type="PANTHER" id="PTHR35096">
    <property type="entry name" value="BNAA08G28570D PROTEIN"/>
    <property type="match status" value="1"/>
</dbReference>
<sequence length="205" mass="23045">MTSHGASGKPWKPKVTLESYLNLEHMDAISPHMLRKILTIHGFKSFNVPKDDLLDAVRSIELMDAHHSTLQSDVSSNAFLSLNDVIRDLSLLHWQECCITNIETINSVTDFGEEPLPKRLKTNCNRNTVVNGPDTFGLQKQIINKNSTMGRTSTKRSDRVKKSPTKWKDFVMGADTVDPLAISKAKQERLHVYSRRGKGEVSKSS</sequence>
<evidence type="ECO:0000313" key="2">
    <source>
        <dbReference type="EMBL" id="KAF5762322.1"/>
    </source>
</evidence>
<dbReference type="Gramene" id="mRNA:HanXRQr2_Chr16g0775381">
    <property type="protein sequence ID" value="mRNA:HanXRQr2_Chr16g0775381"/>
    <property type="gene ID" value="HanXRQr2_Chr16g0775381"/>
</dbReference>
<dbReference type="PANTHER" id="PTHR35096:SF8">
    <property type="entry name" value="OS03G0308600 PROTEIN"/>
    <property type="match status" value="1"/>
</dbReference>
<proteinExistence type="predicted"/>
<gene>
    <name evidence="2" type="ORF">HanXRQr2_Chr16g0775381</name>
</gene>
<evidence type="ECO:0000313" key="3">
    <source>
        <dbReference type="Proteomes" id="UP000215914"/>
    </source>
</evidence>
<accession>A0A9K3DVG9</accession>
<reference evidence="2" key="1">
    <citation type="journal article" date="2017" name="Nature">
        <title>The sunflower genome provides insights into oil metabolism, flowering and Asterid evolution.</title>
        <authorList>
            <person name="Badouin H."/>
            <person name="Gouzy J."/>
            <person name="Grassa C.J."/>
            <person name="Murat F."/>
            <person name="Staton S.E."/>
            <person name="Cottret L."/>
            <person name="Lelandais-Briere C."/>
            <person name="Owens G.L."/>
            <person name="Carrere S."/>
            <person name="Mayjonade B."/>
            <person name="Legrand L."/>
            <person name="Gill N."/>
            <person name="Kane N.C."/>
            <person name="Bowers J.E."/>
            <person name="Hubner S."/>
            <person name="Bellec A."/>
            <person name="Berard A."/>
            <person name="Berges H."/>
            <person name="Blanchet N."/>
            <person name="Boniface M.C."/>
            <person name="Brunel D."/>
            <person name="Catrice O."/>
            <person name="Chaidir N."/>
            <person name="Claudel C."/>
            <person name="Donnadieu C."/>
            <person name="Faraut T."/>
            <person name="Fievet G."/>
            <person name="Helmstetter N."/>
            <person name="King M."/>
            <person name="Knapp S.J."/>
            <person name="Lai Z."/>
            <person name="Le Paslier M.C."/>
            <person name="Lippi Y."/>
            <person name="Lorenzon L."/>
            <person name="Mandel J.R."/>
            <person name="Marage G."/>
            <person name="Marchand G."/>
            <person name="Marquand E."/>
            <person name="Bret-Mestries E."/>
            <person name="Morien E."/>
            <person name="Nambeesan S."/>
            <person name="Nguyen T."/>
            <person name="Pegot-Espagnet P."/>
            <person name="Pouilly N."/>
            <person name="Raftis F."/>
            <person name="Sallet E."/>
            <person name="Schiex T."/>
            <person name="Thomas J."/>
            <person name="Vandecasteele C."/>
            <person name="Vares D."/>
            <person name="Vear F."/>
            <person name="Vautrin S."/>
            <person name="Crespi M."/>
            <person name="Mangin B."/>
            <person name="Burke J.M."/>
            <person name="Salse J."/>
            <person name="Munos S."/>
            <person name="Vincourt P."/>
            <person name="Rieseberg L.H."/>
            <person name="Langlade N.B."/>
        </authorList>
    </citation>
    <scope>NUCLEOTIDE SEQUENCE</scope>
    <source>
        <tissue evidence="2">Leaves</tissue>
    </source>
</reference>
<dbReference type="Proteomes" id="UP000215914">
    <property type="component" value="Unassembled WGS sequence"/>
</dbReference>